<protein>
    <submittedName>
        <fullName evidence="1">Putative sigma-54 modulation protein</fullName>
    </submittedName>
</protein>
<keyword evidence="2" id="KW-1185">Reference proteome</keyword>
<evidence type="ECO:0000313" key="2">
    <source>
        <dbReference type="Proteomes" id="UP000199559"/>
    </source>
</evidence>
<reference evidence="2" key="1">
    <citation type="submission" date="2016-10" db="EMBL/GenBank/DDBJ databases">
        <authorList>
            <person name="Varghese N."/>
            <person name="Submissions S."/>
        </authorList>
    </citation>
    <scope>NUCLEOTIDE SEQUENCE [LARGE SCALE GENOMIC DNA]</scope>
    <source>
        <strain evidence="2">DSM 28881</strain>
    </source>
</reference>
<dbReference type="InterPro" id="IPR036567">
    <property type="entry name" value="RHF-like"/>
</dbReference>
<dbReference type="EMBL" id="FORM01000007">
    <property type="protein sequence ID" value="SFJ39827.1"/>
    <property type="molecule type" value="Genomic_DNA"/>
</dbReference>
<proteinExistence type="predicted"/>
<dbReference type="Gene3D" id="3.30.160.100">
    <property type="entry name" value="Ribosome hibernation promotion factor-like"/>
    <property type="match status" value="1"/>
</dbReference>
<dbReference type="RefSeq" id="WP_090840779.1">
    <property type="nucleotide sequence ID" value="NZ_CANLBQ010000001.1"/>
</dbReference>
<organism evidence="1 2">
    <name type="scientific">Olleya namhaensis</name>
    <dbReference type="NCBI Taxonomy" id="1144750"/>
    <lineage>
        <taxon>Bacteria</taxon>
        <taxon>Pseudomonadati</taxon>
        <taxon>Bacteroidota</taxon>
        <taxon>Flavobacteriia</taxon>
        <taxon>Flavobacteriales</taxon>
        <taxon>Flavobacteriaceae</taxon>
    </lineage>
</organism>
<dbReference type="InterPro" id="IPR003489">
    <property type="entry name" value="RHF/RaiA"/>
</dbReference>
<accession>A0A1I3R384</accession>
<sequence length="100" mass="11554">MDINFEYDKVKASEELEQFTAEKIQKLFNKYEFIVRADVFFKLENTSDDKSGKIAGIRLSAPGPRLYAEESKDTLHKSVSEVVNQLERQLSKRKGKMNAH</sequence>
<dbReference type="Proteomes" id="UP000199559">
    <property type="component" value="Unassembled WGS sequence"/>
</dbReference>
<name>A0A1I3R384_9FLAO</name>
<dbReference type="SUPFAM" id="SSF69754">
    <property type="entry name" value="Ribosome binding protein Y (YfiA homologue)"/>
    <property type="match status" value="1"/>
</dbReference>
<evidence type="ECO:0000313" key="1">
    <source>
        <dbReference type="EMBL" id="SFJ39827.1"/>
    </source>
</evidence>
<dbReference type="STRING" id="1144750.SAMN05443431_10756"/>
<dbReference type="AlphaFoldDB" id="A0A1I3R384"/>
<dbReference type="Pfam" id="PF02482">
    <property type="entry name" value="Ribosomal_S30AE"/>
    <property type="match status" value="1"/>
</dbReference>
<dbReference type="NCBIfam" id="TIGR00741">
    <property type="entry name" value="yfiA"/>
    <property type="match status" value="1"/>
</dbReference>
<gene>
    <name evidence="1" type="ORF">SAMN05443431_10756</name>
</gene>